<dbReference type="Gene3D" id="2.30.30.110">
    <property type="match status" value="1"/>
</dbReference>
<dbReference type="InterPro" id="IPR011067">
    <property type="entry name" value="Plasmid_toxin/cell-grow_inhib"/>
</dbReference>
<evidence type="ECO:0000313" key="2">
    <source>
        <dbReference type="EMBL" id="SKC34435.1"/>
    </source>
</evidence>
<dbReference type="AlphaFoldDB" id="A0A1T5I6D7"/>
<evidence type="ECO:0000313" key="3">
    <source>
        <dbReference type="Proteomes" id="UP000189966"/>
    </source>
</evidence>
<protein>
    <submittedName>
        <fullName evidence="2">PemK-like protein</fullName>
    </submittedName>
</protein>
<dbReference type="OrthoDB" id="6638674at2"/>
<dbReference type="Proteomes" id="UP000189966">
    <property type="component" value="Unassembled WGS sequence"/>
</dbReference>
<organism evidence="2 3">
    <name type="scientific">Photobacterium piscicola</name>
    <dbReference type="NCBI Taxonomy" id="1378299"/>
    <lineage>
        <taxon>Bacteria</taxon>
        <taxon>Pseudomonadati</taxon>
        <taxon>Pseudomonadota</taxon>
        <taxon>Gammaproteobacteria</taxon>
        <taxon>Vibrionales</taxon>
        <taxon>Vibrionaceae</taxon>
        <taxon>Photobacterium</taxon>
    </lineage>
</organism>
<keyword evidence="1" id="KW-0175">Coiled coil</keyword>
<dbReference type="Pfam" id="PF02452">
    <property type="entry name" value="PemK_toxin"/>
    <property type="match status" value="1"/>
</dbReference>
<evidence type="ECO:0000256" key="1">
    <source>
        <dbReference type="SAM" id="Coils"/>
    </source>
</evidence>
<reference evidence="2 3" key="1">
    <citation type="submission" date="2017-02" db="EMBL/GenBank/DDBJ databases">
        <authorList>
            <person name="Peterson S.W."/>
        </authorList>
    </citation>
    <scope>NUCLEOTIDE SEQUENCE [LARGE SCALE GENOMIC DNA]</scope>
    <source>
        <strain evidence="3">type strain: NCCB 100098</strain>
    </source>
</reference>
<dbReference type="EMBL" id="FUZI01000018">
    <property type="protein sequence ID" value="SKC34435.1"/>
    <property type="molecule type" value="Genomic_DNA"/>
</dbReference>
<dbReference type="InterPro" id="IPR003477">
    <property type="entry name" value="PemK-like"/>
</dbReference>
<sequence length="343" mass="39544">MPLITINYYQLVPSSDEETNQLTHIGTENFLNIKETLIPSINGNSPTITKLFSSSMNNRWKVIAREIITTTNHINITLEAIDCTNDQYLDQTKELKKISLNQILRKGTVIEVEFGSRPDCYSNTNNLQSNKNYPDSNQIKEMHKRRPAIVLNVTKDFVQVVPLTSQEAPGYSRNNSIFEISEESLINCVTLNRKKSYALCHMIQTVSITRILPPKTRGKSYSAIRDTRYREQITRNDLIKLNTAIANSVGIKDYEKLQDEIEQLKIEKSDLLRINSDLLRINSELATLRSENMTLRATMEQTERKNRATIEVIKDQYIRYGLATLSNVYEKIDEEIQEMIDFL</sequence>
<feature type="coiled-coil region" evidence="1">
    <location>
        <begin position="247"/>
        <end position="305"/>
    </location>
</feature>
<accession>A0A1T5I6D7</accession>
<dbReference type="RefSeq" id="WP_144396216.1">
    <property type="nucleotide sequence ID" value="NZ_FUZI01000018.1"/>
</dbReference>
<name>A0A1T5I6D7_9GAMM</name>
<dbReference type="GO" id="GO:0003677">
    <property type="term" value="F:DNA binding"/>
    <property type="evidence" value="ECO:0007669"/>
    <property type="project" value="InterPro"/>
</dbReference>
<gene>
    <name evidence="2" type="ORF">CZ809_04055</name>
</gene>
<dbReference type="SUPFAM" id="SSF50118">
    <property type="entry name" value="Cell growth inhibitor/plasmid maintenance toxic component"/>
    <property type="match status" value="1"/>
</dbReference>
<proteinExistence type="predicted"/>